<reference evidence="1 2" key="1">
    <citation type="journal article" date="2020" name="Mol. Biol. Evol.">
        <title>Distinct Expression and Methylation Patterns for Genes with Different Fates following a Single Whole-Genome Duplication in Flowering Plants.</title>
        <authorList>
            <person name="Shi T."/>
            <person name="Rahmani R.S."/>
            <person name="Gugger P.F."/>
            <person name="Wang M."/>
            <person name="Li H."/>
            <person name="Zhang Y."/>
            <person name="Li Z."/>
            <person name="Wang Q."/>
            <person name="Van de Peer Y."/>
            <person name="Marchal K."/>
            <person name="Chen J."/>
        </authorList>
    </citation>
    <scope>NUCLEOTIDE SEQUENCE [LARGE SCALE GENOMIC DNA]</scope>
    <source>
        <tissue evidence="1">Leaf</tissue>
    </source>
</reference>
<protein>
    <submittedName>
        <fullName evidence="1">Uncharacterized protein</fullName>
    </submittedName>
</protein>
<sequence length="125" mass="14188">MHTMNESTAPHIETFIVSETASLKNILTMVQPNILHGLGADYLDTIDLQPIPSIFKHQGRDKDSKCNSYDSCPSFILWKIEGKNVFYWFQNQENDRSLQENLVENNNIPKTNVSKGAGGMYHVNC</sequence>
<dbReference type="AlphaFoldDB" id="A0A822Y211"/>
<accession>A0A822Y211</accession>
<dbReference type="EMBL" id="DUZY01000002">
    <property type="protein sequence ID" value="DAD26003.1"/>
    <property type="molecule type" value="Genomic_DNA"/>
</dbReference>
<keyword evidence="2" id="KW-1185">Reference proteome</keyword>
<dbReference type="Proteomes" id="UP000607653">
    <property type="component" value="Unassembled WGS sequence"/>
</dbReference>
<comment type="caution">
    <text evidence="1">The sequence shown here is derived from an EMBL/GenBank/DDBJ whole genome shotgun (WGS) entry which is preliminary data.</text>
</comment>
<name>A0A822Y211_NELNU</name>
<proteinExistence type="predicted"/>
<evidence type="ECO:0000313" key="2">
    <source>
        <dbReference type="Proteomes" id="UP000607653"/>
    </source>
</evidence>
<organism evidence="1 2">
    <name type="scientific">Nelumbo nucifera</name>
    <name type="common">Sacred lotus</name>
    <dbReference type="NCBI Taxonomy" id="4432"/>
    <lineage>
        <taxon>Eukaryota</taxon>
        <taxon>Viridiplantae</taxon>
        <taxon>Streptophyta</taxon>
        <taxon>Embryophyta</taxon>
        <taxon>Tracheophyta</taxon>
        <taxon>Spermatophyta</taxon>
        <taxon>Magnoliopsida</taxon>
        <taxon>Proteales</taxon>
        <taxon>Nelumbonaceae</taxon>
        <taxon>Nelumbo</taxon>
    </lineage>
</organism>
<gene>
    <name evidence="1" type="ORF">HUJ06_027471</name>
</gene>
<evidence type="ECO:0000313" key="1">
    <source>
        <dbReference type="EMBL" id="DAD26003.1"/>
    </source>
</evidence>